<evidence type="ECO:0000256" key="3">
    <source>
        <dbReference type="ARBA" id="ARBA00022553"/>
    </source>
</evidence>
<dbReference type="Pfam" id="PF00989">
    <property type="entry name" value="PAS"/>
    <property type="match status" value="1"/>
</dbReference>
<dbReference type="InterPro" id="IPR004358">
    <property type="entry name" value="Sig_transdc_His_kin-like_C"/>
</dbReference>
<protein>
    <recommendedName>
        <fullName evidence="2">histidine kinase</fullName>
        <ecNumber evidence="2">2.7.13.3</ecNumber>
    </recommendedName>
</protein>
<keyword evidence="3" id="KW-0597">Phosphoprotein</keyword>
<dbReference type="SUPFAM" id="SSF55874">
    <property type="entry name" value="ATPase domain of HSP90 chaperone/DNA topoisomerase II/histidine kinase"/>
    <property type="match status" value="1"/>
</dbReference>
<dbReference type="RefSeq" id="WP_169561027.1">
    <property type="nucleotide sequence ID" value="NZ_BSNF01000008.1"/>
</dbReference>
<dbReference type="EC" id="2.7.13.3" evidence="2"/>
<reference evidence="8" key="2">
    <citation type="submission" date="2023-01" db="EMBL/GenBank/DDBJ databases">
        <title>Draft genome sequence of Sneathiella chinensis strain NBRC 103408.</title>
        <authorList>
            <person name="Sun Q."/>
            <person name="Mori K."/>
        </authorList>
    </citation>
    <scope>NUCLEOTIDE SEQUENCE</scope>
    <source>
        <strain evidence="8">NBRC 103408</strain>
    </source>
</reference>
<evidence type="ECO:0000256" key="2">
    <source>
        <dbReference type="ARBA" id="ARBA00012438"/>
    </source>
</evidence>
<organism evidence="8 9">
    <name type="scientific">Sneathiella chinensis</name>
    <dbReference type="NCBI Taxonomy" id="349750"/>
    <lineage>
        <taxon>Bacteria</taxon>
        <taxon>Pseudomonadati</taxon>
        <taxon>Pseudomonadota</taxon>
        <taxon>Alphaproteobacteria</taxon>
        <taxon>Sneathiellales</taxon>
        <taxon>Sneathiellaceae</taxon>
        <taxon>Sneathiella</taxon>
    </lineage>
</organism>
<dbReference type="SMART" id="SM00387">
    <property type="entry name" value="HATPase_c"/>
    <property type="match status" value="1"/>
</dbReference>
<evidence type="ECO:0000313" key="8">
    <source>
        <dbReference type="EMBL" id="GLQ06931.1"/>
    </source>
</evidence>
<dbReference type="Pfam" id="PF02518">
    <property type="entry name" value="HATPase_c"/>
    <property type="match status" value="1"/>
</dbReference>
<reference evidence="8" key="1">
    <citation type="journal article" date="2014" name="Int. J. Syst. Evol. Microbiol.">
        <title>Complete genome of a new Firmicutes species belonging to the dominant human colonic microbiota ('Ruminococcus bicirculans') reveals two chromosomes and a selective capacity to utilize plant glucans.</title>
        <authorList>
            <consortium name="NISC Comparative Sequencing Program"/>
            <person name="Wegmann U."/>
            <person name="Louis P."/>
            <person name="Goesmann A."/>
            <person name="Henrissat B."/>
            <person name="Duncan S.H."/>
            <person name="Flint H.J."/>
        </authorList>
    </citation>
    <scope>NUCLEOTIDE SEQUENCE</scope>
    <source>
        <strain evidence="8">NBRC 103408</strain>
    </source>
</reference>
<keyword evidence="9" id="KW-1185">Reference proteome</keyword>
<evidence type="ECO:0000259" key="7">
    <source>
        <dbReference type="PROSITE" id="PS50112"/>
    </source>
</evidence>
<gene>
    <name evidence="8" type="ORF">GCM10007924_21520</name>
</gene>
<dbReference type="Gene3D" id="3.30.565.10">
    <property type="entry name" value="Histidine kinase-like ATPase, C-terminal domain"/>
    <property type="match status" value="1"/>
</dbReference>
<dbReference type="InterPro" id="IPR013767">
    <property type="entry name" value="PAS_fold"/>
</dbReference>
<accession>A0ABQ5U598</accession>
<dbReference type="InterPro" id="IPR036097">
    <property type="entry name" value="HisK_dim/P_sf"/>
</dbReference>
<dbReference type="SUPFAM" id="SSF47384">
    <property type="entry name" value="Homodimeric domain of signal transducing histidine kinase"/>
    <property type="match status" value="1"/>
</dbReference>
<dbReference type="InterPro" id="IPR000014">
    <property type="entry name" value="PAS"/>
</dbReference>
<dbReference type="InterPro" id="IPR005467">
    <property type="entry name" value="His_kinase_dom"/>
</dbReference>
<dbReference type="Pfam" id="PF00512">
    <property type="entry name" value="HisKA"/>
    <property type="match status" value="1"/>
</dbReference>
<comment type="caution">
    <text evidence="8">The sequence shown here is derived from an EMBL/GenBank/DDBJ whole genome shotgun (WGS) entry which is preliminary data.</text>
</comment>
<name>A0ABQ5U598_9PROT</name>
<evidence type="ECO:0000256" key="4">
    <source>
        <dbReference type="ARBA" id="ARBA00022679"/>
    </source>
</evidence>
<dbReference type="Gene3D" id="3.30.450.20">
    <property type="entry name" value="PAS domain"/>
    <property type="match status" value="1"/>
</dbReference>
<comment type="catalytic activity">
    <reaction evidence="1">
        <text>ATP + protein L-histidine = ADP + protein N-phospho-L-histidine.</text>
        <dbReference type="EC" id="2.7.13.3"/>
    </reaction>
</comment>
<dbReference type="Gene3D" id="1.10.287.130">
    <property type="match status" value="1"/>
</dbReference>
<evidence type="ECO:0000256" key="1">
    <source>
        <dbReference type="ARBA" id="ARBA00000085"/>
    </source>
</evidence>
<dbReference type="InterPro" id="IPR036890">
    <property type="entry name" value="HATPase_C_sf"/>
</dbReference>
<dbReference type="PANTHER" id="PTHR43304:SF1">
    <property type="entry name" value="PAC DOMAIN-CONTAINING PROTEIN"/>
    <property type="match status" value="1"/>
</dbReference>
<evidence type="ECO:0000313" key="9">
    <source>
        <dbReference type="Proteomes" id="UP001161409"/>
    </source>
</evidence>
<sequence length="369" mass="41984">MSKLSNMEISRESVELDALLETTVDAIITIRPDGIIQRFNRAAEVMFGFGRDEVIGQNVKCLMPDQYATEHDRYLHDYATTGVKHIIGTGRAVLGRRKNGEIFHLDLSVGEMLPPYEGFVGILRDITDRVEAERKLLEHSRELARSNEDLTQFAYIASHDLKAPLQGIDNLASWIEEKVGAHMDEECTTYMRLLRNRISRLDSLLSSLLQYSRIGRRNTVLEPLNLNAVLQETLDLLDLGNFALTVDPLPTFEASQTEISMLFQNLITNAMKHHDRDHGRIHVSYQDQGLFHEFHVEDDGPGIPEDMRDRVFGMFQTLHPRDRVEGSGMGLAFVKKIIERNGAEVFIQPSTFERGTAVVILWPKDQRSL</sequence>
<dbReference type="InterPro" id="IPR035965">
    <property type="entry name" value="PAS-like_dom_sf"/>
</dbReference>
<dbReference type="PROSITE" id="PS50109">
    <property type="entry name" value="HIS_KIN"/>
    <property type="match status" value="1"/>
</dbReference>
<proteinExistence type="predicted"/>
<dbReference type="Proteomes" id="UP001161409">
    <property type="component" value="Unassembled WGS sequence"/>
</dbReference>
<dbReference type="CDD" id="cd00130">
    <property type="entry name" value="PAS"/>
    <property type="match status" value="1"/>
</dbReference>
<dbReference type="InterPro" id="IPR052162">
    <property type="entry name" value="Sensor_kinase/Photoreceptor"/>
</dbReference>
<dbReference type="NCBIfam" id="TIGR00229">
    <property type="entry name" value="sensory_box"/>
    <property type="match status" value="1"/>
</dbReference>
<feature type="domain" description="PAS" evidence="7">
    <location>
        <begin position="12"/>
        <end position="82"/>
    </location>
</feature>
<feature type="domain" description="Histidine kinase" evidence="6">
    <location>
        <begin position="156"/>
        <end position="366"/>
    </location>
</feature>
<dbReference type="PANTHER" id="PTHR43304">
    <property type="entry name" value="PHYTOCHROME-LIKE PROTEIN CPH1"/>
    <property type="match status" value="1"/>
</dbReference>
<dbReference type="SUPFAM" id="SSF55785">
    <property type="entry name" value="PYP-like sensor domain (PAS domain)"/>
    <property type="match status" value="1"/>
</dbReference>
<dbReference type="InterPro" id="IPR003594">
    <property type="entry name" value="HATPase_dom"/>
</dbReference>
<keyword evidence="4" id="KW-0808">Transferase</keyword>
<dbReference type="InterPro" id="IPR003661">
    <property type="entry name" value="HisK_dim/P_dom"/>
</dbReference>
<evidence type="ECO:0000259" key="6">
    <source>
        <dbReference type="PROSITE" id="PS50109"/>
    </source>
</evidence>
<dbReference type="SMART" id="SM00388">
    <property type="entry name" value="HisKA"/>
    <property type="match status" value="1"/>
</dbReference>
<keyword evidence="5" id="KW-0418">Kinase</keyword>
<dbReference type="EMBL" id="BSNF01000008">
    <property type="protein sequence ID" value="GLQ06931.1"/>
    <property type="molecule type" value="Genomic_DNA"/>
</dbReference>
<dbReference type="SMART" id="SM00091">
    <property type="entry name" value="PAS"/>
    <property type="match status" value="1"/>
</dbReference>
<evidence type="ECO:0000256" key="5">
    <source>
        <dbReference type="ARBA" id="ARBA00022777"/>
    </source>
</evidence>
<dbReference type="PROSITE" id="PS50112">
    <property type="entry name" value="PAS"/>
    <property type="match status" value="1"/>
</dbReference>
<dbReference type="PRINTS" id="PR00344">
    <property type="entry name" value="BCTRLSENSOR"/>
</dbReference>